<proteinExistence type="predicted"/>
<protein>
    <submittedName>
        <fullName evidence="4">Alpha-L-rhamnosidase</fullName>
        <ecNumber evidence="4">3.2.1.40</ecNumber>
    </submittedName>
</protein>
<dbReference type="EMBL" id="CP045529">
    <property type="protein sequence ID" value="QFU97462.1"/>
    <property type="molecule type" value="Genomic_DNA"/>
</dbReference>
<dbReference type="InterPro" id="IPR041371">
    <property type="entry name" value="GH92_N"/>
</dbReference>
<dbReference type="Gene3D" id="2.60.40.2700">
    <property type="match status" value="3"/>
</dbReference>
<dbReference type="RefSeq" id="WP_083890966.1">
    <property type="nucleotide sequence ID" value="NZ_BAABIH010000001.1"/>
</dbReference>
<dbReference type="Gene3D" id="3.30.2080.10">
    <property type="entry name" value="GH92 mannosidase domain"/>
    <property type="match status" value="1"/>
</dbReference>
<dbReference type="GO" id="GO:0030596">
    <property type="term" value="F:alpha-L-rhamnosidase activity"/>
    <property type="evidence" value="ECO:0007669"/>
    <property type="project" value="UniProtKB-EC"/>
</dbReference>
<dbReference type="PANTHER" id="PTHR12143">
    <property type="entry name" value="PEPTIDE N-GLYCANASE PNGASE -RELATED"/>
    <property type="match status" value="1"/>
</dbReference>
<evidence type="ECO:0000259" key="2">
    <source>
        <dbReference type="Pfam" id="PF07971"/>
    </source>
</evidence>
<keyword evidence="1" id="KW-0732">Signal</keyword>
<dbReference type="EC" id="3.2.1.40" evidence="4"/>
<sequence length="1364" mass="141038">MRPTTGFAGGLAALALAGGGALAVAPAAQAAPASPVADPASYVNPFIGTQDEGNTYPGATVPFGMVQLSPDTGHNTGYDYTQSSIRGFSQVHLSGVGCGLGGFVPILPTTGDVTKTDDAAYALKFSHDDEAASPGSYEVGLAAPDGTVKAELTATTHTGVQRYTFPATTKADVLVDAGQALSSVSSSSVKIVDDRTVETATTVHGFCQDTKPFTVYTRTTFSRPFTASGTWTGDTVTAGSASASSTQRTGAYLQFDTTGSGDDARVVEAQTSLSYVDADGAAANLAAEASGFDAAKTAATKAWDDRLGQVAVTSSDASDAGRTRLKTFYSALYRTFLAPNTGTDVDHRYRGWDGDVHTADGFTYYQDFSLWDTYRTQQQLLALLAPKQSADMAYSVVLEGEQGGWAPRWSYGPVETNIMTGDPVTPFLVDAWTQGLLKGHEDEAYAVLKQNADGVPPASSPSNGRAGNETYIADGYVPYEPSASGKPGDYDLQHGGSATLEYALADAALSVMAKGLGHADDAARYADRAQNYRSIWDSTTKSFRARGADGLFDPESDPASAPGFHEGTAVQYQWLVPQDMPALVGLMGGKDAAEKRLDDFFAYDKVLADPADTAKNVWVSGSYDYYNQDKYNPNNEPDLAAPYSYLWTGQPWKTTDVVRAALTLFTDGPTGVTGNDDLGEMSAWNVASSLGIYPIQPGADLWGLSTPVFDRVDIALDRDYYPSGSLTITADGVSDSSHYVQSLTADGAPVDRAYLTGQELTSAGTLAYTVGSKPSSWATGDDAAPGALVKGASIPDRLTAGVSTPAVYGTPGSDVTIPVAVLAQGTGTRHGTVTATSKDRSLRAKGAEPWSVTADGGAAQTSVDVTVHLAPDTTFGNHEVKVAVRDAGGTTIRATVEVVVAGDSWLRGAFNNAGIADRGKAGSGDFDGLGWAYLRDEMAGAGLWAGGEHSVPGTDLTYVLGGAKTGPDNVVGSEDPATTDVSAALGKAHRIAFVGAGASGNQSGDVTLGYSDGTTQKVSVTLTDWCSGTPAQGNVLLGRTAHRSSGGGTGTDGVACGLFATDPVALTAGKHLATITWSTNAKLHVFAVASDATPASVTAKKPVRISGEARAGETAHAVAPTWSVSGTKTSYRWSVDGTTVSGADGADYTVRTADVGKKLAVTAVGRADGYLDGTVTSSAARVRPGTITAKDPVWASGDVVVGGTLTIHPGTYSVKDPSFAYSWYADGRRIAGADGATLVLGPAQAGKRITAAVVVSAPGFRDLRVVTGRTVPVEKGTIGVTTKPAVSGTAEVGSVLRVSAGAYDVDGVKVSVQWLRDGREVRGARGSRYVVGQADRGHRLSVRVTATKAGYADRVVVTAATPVR</sequence>
<dbReference type="NCBIfam" id="TIGR01180">
    <property type="entry name" value="aman2_put"/>
    <property type="match status" value="1"/>
</dbReference>
<dbReference type="GO" id="GO:0005829">
    <property type="term" value="C:cytosol"/>
    <property type="evidence" value="ECO:0007669"/>
    <property type="project" value="TreeGrafter"/>
</dbReference>
<organism evidence="4 5">
    <name type="scientific">Luteimicrobium xylanilyticum</name>
    <dbReference type="NCBI Taxonomy" id="1133546"/>
    <lineage>
        <taxon>Bacteria</taxon>
        <taxon>Bacillati</taxon>
        <taxon>Actinomycetota</taxon>
        <taxon>Actinomycetes</taxon>
        <taxon>Micrococcales</taxon>
        <taxon>Luteimicrobium</taxon>
    </lineage>
</organism>
<evidence type="ECO:0000259" key="3">
    <source>
        <dbReference type="Pfam" id="PF17678"/>
    </source>
</evidence>
<dbReference type="GO" id="GO:0030246">
    <property type="term" value="F:carbohydrate binding"/>
    <property type="evidence" value="ECO:0007669"/>
    <property type="project" value="InterPro"/>
</dbReference>
<dbReference type="PANTHER" id="PTHR12143:SF39">
    <property type="entry name" value="SECRETED PROTEIN"/>
    <property type="match status" value="1"/>
</dbReference>
<dbReference type="GO" id="GO:0005975">
    <property type="term" value="P:carbohydrate metabolic process"/>
    <property type="evidence" value="ECO:0007669"/>
    <property type="project" value="InterPro"/>
</dbReference>
<feature type="domain" description="Glycosyl hydrolase family 92" evidence="2">
    <location>
        <begin position="281"/>
        <end position="771"/>
    </location>
</feature>
<dbReference type="Pfam" id="PF17678">
    <property type="entry name" value="Glyco_hydro_92N"/>
    <property type="match status" value="1"/>
</dbReference>
<accession>A0A5P9Q8T0</accession>
<feature type="domain" description="Glycosyl hydrolase family 92 N-terminal" evidence="3">
    <location>
        <begin position="42"/>
        <end position="273"/>
    </location>
</feature>
<gene>
    <name evidence="4" type="primary">ramA</name>
    <name evidence="4" type="ORF">KDY119_00960</name>
</gene>
<dbReference type="Gene3D" id="1.20.1050.60">
    <property type="entry name" value="alpha-1,2-mannosidase"/>
    <property type="match status" value="1"/>
</dbReference>
<feature type="chain" id="PRO_5025051499" evidence="1">
    <location>
        <begin position="31"/>
        <end position="1364"/>
    </location>
</feature>
<dbReference type="SUPFAM" id="SSF48208">
    <property type="entry name" value="Six-hairpin glycosidases"/>
    <property type="match status" value="1"/>
</dbReference>
<dbReference type="GO" id="GO:0006516">
    <property type="term" value="P:glycoprotein catabolic process"/>
    <property type="evidence" value="ECO:0007669"/>
    <property type="project" value="TreeGrafter"/>
</dbReference>
<keyword evidence="4" id="KW-0326">Glycosidase</keyword>
<evidence type="ECO:0000256" key="1">
    <source>
        <dbReference type="SAM" id="SignalP"/>
    </source>
</evidence>
<dbReference type="Gene3D" id="1.20.1610.10">
    <property type="entry name" value="alpha-1,2-mannosidases domains"/>
    <property type="match status" value="1"/>
</dbReference>
<dbReference type="InterPro" id="IPR012939">
    <property type="entry name" value="Glyco_hydro_92"/>
</dbReference>
<dbReference type="GO" id="GO:0000224">
    <property type="term" value="F:peptide-N4-(N-acetyl-beta-glucosaminyl)asparagine amidase activity"/>
    <property type="evidence" value="ECO:0007669"/>
    <property type="project" value="TreeGrafter"/>
</dbReference>
<dbReference type="Gene3D" id="2.70.98.10">
    <property type="match status" value="1"/>
</dbReference>
<dbReference type="Proteomes" id="UP000326702">
    <property type="component" value="Chromosome"/>
</dbReference>
<dbReference type="InterPro" id="IPR014718">
    <property type="entry name" value="GH-type_carb-bd"/>
</dbReference>
<dbReference type="InterPro" id="IPR005887">
    <property type="entry name" value="GH92_a_mannosidase_put"/>
</dbReference>
<dbReference type="InterPro" id="IPR008928">
    <property type="entry name" value="6-hairpin_glycosidase_sf"/>
</dbReference>
<dbReference type="Pfam" id="PF07971">
    <property type="entry name" value="Glyco_hydro_92"/>
    <property type="match status" value="1"/>
</dbReference>
<evidence type="ECO:0000313" key="4">
    <source>
        <dbReference type="EMBL" id="QFU97462.1"/>
    </source>
</evidence>
<keyword evidence="5" id="KW-1185">Reference proteome</keyword>
<name>A0A5P9Q8T0_9MICO</name>
<dbReference type="InterPro" id="IPR050883">
    <property type="entry name" value="PNGase"/>
</dbReference>
<feature type="signal peptide" evidence="1">
    <location>
        <begin position="1"/>
        <end position="30"/>
    </location>
</feature>
<dbReference type="KEGG" id="lxl:KDY119_00960"/>
<evidence type="ECO:0000313" key="5">
    <source>
        <dbReference type="Proteomes" id="UP000326702"/>
    </source>
</evidence>
<keyword evidence="4" id="KW-0378">Hydrolase</keyword>
<reference evidence="4 5" key="1">
    <citation type="submission" date="2019-10" db="EMBL/GenBank/DDBJ databases">
        <title>Genome sequence of Luteimicrobium xylanilyticum HY-24.</title>
        <authorList>
            <person name="Kim D.Y."/>
            <person name="Park H.-Y."/>
        </authorList>
    </citation>
    <scope>NUCLEOTIDE SEQUENCE [LARGE SCALE GENOMIC DNA]</scope>
    <source>
        <strain evidence="4 5">HY-24</strain>
    </source>
</reference>